<comment type="caution">
    <text evidence="1">The sequence shown here is derived from an EMBL/GenBank/DDBJ whole genome shotgun (WGS) entry which is preliminary data.</text>
</comment>
<name>A0A8H8BVU8_9HELO</name>
<dbReference type="AlphaFoldDB" id="A0A8H8BVU8"/>
<dbReference type="EMBL" id="JAFJYH010000006">
    <property type="protein sequence ID" value="KAG4426005.1"/>
    <property type="molecule type" value="Genomic_DNA"/>
</dbReference>
<accession>A0A8H8BVU8</accession>
<evidence type="ECO:0000313" key="2">
    <source>
        <dbReference type="Proteomes" id="UP000664132"/>
    </source>
</evidence>
<dbReference type="OrthoDB" id="2851338at2759"/>
<gene>
    <name evidence="1" type="ORF">IFR04_000949</name>
</gene>
<organism evidence="1 2">
    <name type="scientific">Cadophora malorum</name>
    <dbReference type="NCBI Taxonomy" id="108018"/>
    <lineage>
        <taxon>Eukaryota</taxon>
        <taxon>Fungi</taxon>
        <taxon>Dikarya</taxon>
        <taxon>Ascomycota</taxon>
        <taxon>Pezizomycotina</taxon>
        <taxon>Leotiomycetes</taxon>
        <taxon>Helotiales</taxon>
        <taxon>Ploettnerulaceae</taxon>
        <taxon>Cadophora</taxon>
    </lineage>
</organism>
<dbReference type="Proteomes" id="UP000664132">
    <property type="component" value="Unassembled WGS sequence"/>
</dbReference>
<keyword evidence="2" id="KW-1185">Reference proteome</keyword>
<protein>
    <submittedName>
        <fullName evidence="1">Uncharacterized protein</fullName>
    </submittedName>
</protein>
<proteinExistence type="predicted"/>
<evidence type="ECO:0000313" key="1">
    <source>
        <dbReference type="EMBL" id="KAG4426005.1"/>
    </source>
</evidence>
<reference evidence="1" key="1">
    <citation type="submission" date="2021-02" db="EMBL/GenBank/DDBJ databases">
        <title>Genome sequence Cadophora malorum strain M34.</title>
        <authorList>
            <person name="Stefanovic E."/>
            <person name="Vu D."/>
            <person name="Scully C."/>
            <person name="Dijksterhuis J."/>
            <person name="Roader J."/>
            <person name="Houbraken J."/>
        </authorList>
    </citation>
    <scope>NUCLEOTIDE SEQUENCE</scope>
    <source>
        <strain evidence="1">M34</strain>
    </source>
</reference>
<sequence length="253" mass="29387">MAGLSLDGPGIIYVTSKIVRNDVLNEETYLKWYEEDHIPDILDKTPIKSALRFSNINPKADRPYLLMYPMEDLAAIHGEGFKQLKVKSDFMPDKGAPYDFADLDFRDYKLIQKYDPNGTAEEKIRFIATGGFELGPSLKDQDLHDWYNQEHLERLSKVSGYLRTTRYRLMHHSTNADTRVMLGLASRDEAPSQEKDEPPTWHAIHEFDENFDMKVFGTTIDTEWTKKIFSGSTKQEYNVYRHVKSYGDGEFFH</sequence>